<dbReference type="Gene3D" id="1.10.560.10">
    <property type="entry name" value="GroEL-like equatorial domain"/>
    <property type="match status" value="1"/>
</dbReference>
<evidence type="ECO:0000256" key="3">
    <source>
        <dbReference type="SAM" id="MobiDB-lite"/>
    </source>
</evidence>
<evidence type="ECO:0000256" key="2">
    <source>
        <dbReference type="ARBA" id="ARBA00023186"/>
    </source>
</evidence>
<dbReference type="AlphaFoldDB" id="A0A8H6HUE1"/>
<feature type="region of interest" description="Disordered" evidence="3">
    <location>
        <begin position="169"/>
        <end position="201"/>
    </location>
</feature>
<accession>A0A8H6HUE1</accession>
<dbReference type="SUPFAM" id="SSF48592">
    <property type="entry name" value="GroEL equatorial domain-like"/>
    <property type="match status" value="1"/>
</dbReference>
<name>A0A8H6HUE1_9AGAR</name>
<dbReference type="GO" id="GO:0140662">
    <property type="term" value="F:ATP-dependent protein folding chaperone"/>
    <property type="evidence" value="ECO:0007669"/>
    <property type="project" value="InterPro"/>
</dbReference>
<sequence length="201" mass="21715">MPNATGAAVEEGILPGGGLALLRATFQWLRRELGAVAIIPGAITNPARTIYKNAGEESSILLVSEYGVEGKPNWGYDAAPGFVYSIPIQGALFASSVTDLWVTFLPLDISPRRMNEPFSSAHLTSHVPLPSAFNASYFAADVNMPKVEFKKLLILVSQTKRCRPQDIFPVLEAPASPPSSQHRQEGRMPSRLRSLQAPGTS</sequence>
<dbReference type="InterPro" id="IPR018370">
    <property type="entry name" value="Chaperonin_Cpn60_CS"/>
</dbReference>
<organism evidence="4 5">
    <name type="scientific">Ephemerocybe angulata</name>
    <dbReference type="NCBI Taxonomy" id="980116"/>
    <lineage>
        <taxon>Eukaryota</taxon>
        <taxon>Fungi</taxon>
        <taxon>Dikarya</taxon>
        <taxon>Basidiomycota</taxon>
        <taxon>Agaricomycotina</taxon>
        <taxon>Agaricomycetes</taxon>
        <taxon>Agaricomycetidae</taxon>
        <taxon>Agaricales</taxon>
        <taxon>Agaricineae</taxon>
        <taxon>Psathyrellaceae</taxon>
        <taxon>Ephemerocybe</taxon>
    </lineage>
</organism>
<dbReference type="GO" id="GO:0042026">
    <property type="term" value="P:protein refolding"/>
    <property type="evidence" value="ECO:0007669"/>
    <property type="project" value="InterPro"/>
</dbReference>
<protein>
    <submittedName>
        <fullName evidence="4">Uncharacterized protein</fullName>
    </submittedName>
</protein>
<evidence type="ECO:0000256" key="1">
    <source>
        <dbReference type="ARBA" id="ARBA00006607"/>
    </source>
</evidence>
<evidence type="ECO:0000313" key="5">
    <source>
        <dbReference type="Proteomes" id="UP000521943"/>
    </source>
</evidence>
<dbReference type="PANTHER" id="PTHR45633">
    <property type="entry name" value="60 KDA HEAT SHOCK PROTEIN, MITOCHONDRIAL"/>
    <property type="match status" value="1"/>
</dbReference>
<evidence type="ECO:0000313" key="4">
    <source>
        <dbReference type="EMBL" id="KAF6752502.1"/>
    </source>
</evidence>
<dbReference type="PROSITE" id="PS00296">
    <property type="entry name" value="CHAPERONINS_CPN60"/>
    <property type="match status" value="1"/>
</dbReference>
<dbReference type="InterPro" id="IPR027413">
    <property type="entry name" value="GROEL-like_equatorial_sf"/>
</dbReference>
<dbReference type="EMBL" id="JACGCI010000044">
    <property type="protein sequence ID" value="KAF6752502.1"/>
    <property type="molecule type" value="Genomic_DNA"/>
</dbReference>
<comment type="caution">
    <text evidence="4">The sequence shown here is derived from an EMBL/GenBank/DDBJ whole genome shotgun (WGS) entry which is preliminary data.</text>
</comment>
<keyword evidence="2" id="KW-0143">Chaperone</keyword>
<dbReference type="InterPro" id="IPR001844">
    <property type="entry name" value="Cpn60/GroEL"/>
</dbReference>
<gene>
    <name evidence="4" type="ORF">DFP72DRAFT_1171682</name>
</gene>
<proteinExistence type="inferred from homology"/>
<dbReference type="Proteomes" id="UP000521943">
    <property type="component" value="Unassembled WGS sequence"/>
</dbReference>
<dbReference type="GO" id="GO:0005524">
    <property type="term" value="F:ATP binding"/>
    <property type="evidence" value="ECO:0007669"/>
    <property type="project" value="InterPro"/>
</dbReference>
<keyword evidence="5" id="KW-1185">Reference proteome</keyword>
<reference evidence="4 5" key="1">
    <citation type="submission" date="2020-07" db="EMBL/GenBank/DDBJ databases">
        <title>Comparative genomics of pyrophilous fungi reveals a link between fire events and developmental genes.</title>
        <authorList>
            <consortium name="DOE Joint Genome Institute"/>
            <person name="Steindorff A.S."/>
            <person name="Carver A."/>
            <person name="Calhoun S."/>
            <person name="Stillman K."/>
            <person name="Liu H."/>
            <person name="Lipzen A."/>
            <person name="Pangilinan J."/>
            <person name="Labutti K."/>
            <person name="Bruns T.D."/>
            <person name="Grigoriev I.V."/>
        </authorList>
    </citation>
    <scope>NUCLEOTIDE SEQUENCE [LARGE SCALE GENOMIC DNA]</scope>
    <source>
        <strain evidence="4 5">CBS 144469</strain>
    </source>
</reference>
<comment type="similarity">
    <text evidence="1">Belongs to the chaperonin (HSP60) family.</text>
</comment>